<sequence>MERIDTVADLDGAGSGSRVRRLVIVESPTKARKIAGYLGSNYVVESSRGHIRDLPRNAADVPAKYKGEAWARLGVNVDDNFEPLYIVSPDKKSTVTELKDLLKGVDELYLATDGDREGEAIAWHLLETLKPKVPVRRMVFHEITEPAIRAAAENPRDLDIALVDAQETRRILDRLYGYEVSPVLWKKVAPKLSAGRVQSVATRIIVQRERERMAFRSAGYWDVSAELDASVSDPEASPPRFTAKLNTVDGRRVATGRDFDSLGAVKKPDEVLVLDEAAAGALAAGLRGESLTVSSVEQKPYTRKPYAPFMTSTLQQEAGRKLRFSSERTMSIAQRLYENGYITYMRTDSTTLSESAINAARTQAGQLYGPEYVHPTPRQYTRKVKNAQEAHEAIRPAGDVFQTPGQLHGALDTDEFRLYELIWQRTVASQMADARGTTLSLRISGTARTGEQVVFSASGRTITFAGFLKAYVESLDEQAGGEADDAESRLPNLTQGQRVDAAELTADGHTTNPPARYTEASLIKALEDLGIGRPSTYSSIIKTIQDRGYIYKKGSALVPAWVAFAVIGLLEQHFGRLVDYDFTAAMEDELDEIAAGNEQRTNWLSNFYFGGEHGVEGSVAREGGLKKLVGVNLEGIDAREVNSIKLFDDAEGRAINVRVGRNGPYLERMIADDENPGELKPQRANLNDDLTPDELTLELAEKLFATPQEGRVLGVDPATGHEIVARDGRYGPYVTEVLPAPPEEPDAGTGAKKTKKPTGPKPRTGSLLRSMDLETVTLDDALKLLSLPRVVGVDPENNEEITAQNGRYGPYLKRGTDSRSLATEEQMFTVTLEEALKIYAEPKRRGRQGAATPPLRELGTDPVSNKPMVIKDGRFGPYVTDGETNASLRKGDDVMSITDARASELLSDRRARGPVKKAAKKTAAKKTVAKKTAAKKAPAKKAAAKKA</sequence>
<feature type="site" description="Interaction with DNA" evidence="8">
    <location>
        <position position="173"/>
    </location>
</feature>
<dbReference type="InterPro" id="IPR000380">
    <property type="entry name" value="Topo_IA"/>
</dbReference>
<dbReference type="InterPro" id="IPR006171">
    <property type="entry name" value="TOPRIM_dom"/>
</dbReference>
<name>A0ABM7IE70_9MYCO</name>
<evidence type="ECO:0000259" key="11">
    <source>
        <dbReference type="PROSITE" id="PS52039"/>
    </source>
</evidence>
<dbReference type="InterPro" id="IPR023406">
    <property type="entry name" value="Topo_IA_AS"/>
</dbReference>
<dbReference type="InterPro" id="IPR013497">
    <property type="entry name" value="Topo_IA_cen"/>
</dbReference>
<dbReference type="InterPro" id="IPR028612">
    <property type="entry name" value="Topoisom_1_IA"/>
</dbReference>
<keyword evidence="4" id="KW-0460">Magnesium</keyword>
<feature type="region of interest" description="Disordered" evidence="9">
    <location>
        <begin position="843"/>
        <end position="884"/>
    </location>
</feature>
<comment type="catalytic activity">
    <reaction evidence="1 8">
        <text>ATP-independent breakage of single-stranded DNA, followed by passage and rejoining.</text>
        <dbReference type="EC" id="5.6.2.1"/>
    </reaction>
</comment>
<dbReference type="CDD" id="cd00186">
    <property type="entry name" value="TOP1Ac"/>
    <property type="match status" value="1"/>
</dbReference>
<dbReference type="InterPro" id="IPR005733">
    <property type="entry name" value="TopoI_bac-type"/>
</dbReference>
<dbReference type="InterPro" id="IPR003602">
    <property type="entry name" value="Topo_IA_DNA-bd_dom"/>
</dbReference>
<feature type="site" description="Interaction with DNA" evidence="8">
    <location>
        <position position="178"/>
    </location>
</feature>
<dbReference type="SMART" id="SM00493">
    <property type="entry name" value="TOPRIM"/>
    <property type="match status" value="1"/>
</dbReference>
<feature type="region of interest" description="Disordered" evidence="9">
    <location>
        <begin position="907"/>
        <end position="947"/>
    </location>
</feature>
<protein>
    <recommendedName>
        <fullName evidence="8">DNA topoisomerase 1</fullName>
        <ecNumber evidence="8">5.6.2.1</ecNumber>
    </recommendedName>
    <alternativeName>
        <fullName evidence="8">DNA topoisomerase I</fullName>
    </alternativeName>
</protein>
<evidence type="ECO:0000256" key="6">
    <source>
        <dbReference type="ARBA" id="ARBA00023125"/>
    </source>
</evidence>
<feature type="region of interest" description="Disordered" evidence="9">
    <location>
        <begin position="739"/>
        <end position="766"/>
    </location>
</feature>
<feature type="site" description="Interaction with DNA" evidence="8">
    <location>
        <position position="185"/>
    </location>
</feature>
<feature type="site" description="Interaction with DNA" evidence="8">
    <location>
        <position position="50"/>
    </location>
</feature>
<dbReference type="PRINTS" id="PR00417">
    <property type="entry name" value="PRTPISMRASEI"/>
</dbReference>
<comment type="similarity">
    <text evidence="2 8">Belongs to the type IA topoisomerase family.</text>
</comment>
<dbReference type="CDD" id="cd03363">
    <property type="entry name" value="TOPRIM_TopoIA_TopoI"/>
    <property type="match status" value="1"/>
</dbReference>
<keyword evidence="7 8" id="KW-0413">Isomerase</keyword>
<dbReference type="InterPro" id="IPR025589">
    <property type="entry name" value="Toprim_C_rpt"/>
</dbReference>
<evidence type="ECO:0000256" key="3">
    <source>
        <dbReference type="ARBA" id="ARBA00022723"/>
    </source>
</evidence>
<feature type="domain" description="Topo IA-type catalytic" evidence="11">
    <location>
        <begin position="159"/>
        <end position="616"/>
    </location>
</feature>
<proteinExistence type="inferred from homology"/>
<evidence type="ECO:0000256" key="9">
    <source>
        <dbReference type="SAM" id="MobiDB-lite"/>
    </source>
</evidence>
<keyword evidence="6 8" id="KW-0238">DNA-binding</keyword>
<dbReference type="InterPro" id="IPR003601">
    <property type="entry name" value="Topo_IA_2"/>
</dbReference>
<evidence type="ECO:0000256" key="2">
    <source>
        <dbReference type="ARBA" id="ARBA00009446"/>
    </source>
</evidence>
<dbReference type="SMART" id="SM00436">
    <property type="entry name" value="TOP1Bc"/>
    <property type="match status" value="1"/>
</dbReference>
<dbReference type="Proteomes" id="UP000465609">
    <property type="component" value="Chromosome"/>
</dbReference>
<dbReference type="EMBL" id="AP022577">
    <property type="protein sequence ID" value="BBX84940.1"/>
    <property type="molecule type" value="Genomic_DNA"/>
</dbReference>
<dbReference type="Gene3D" id="1.10.290.10">
    <property type="entry name" value="Topoisomerase I, domain 4"/>
    <property type="match status" value="1"/>
</dbReference>
<dbReference type="Pfam" id="PF13368">
    <property type="entry name" value="Toprim_C_rpt"/>
    <property type="match status" value="4"/>
</dbReference>
<dbReference type="PROSITE" id="PS00396">
    <property type="entry name" value="TOPO_IA_1"/>
    <property type="match status" value="1"/>
</dbReference>
<dbReference type="PROSITE" id="PS52039">
    <property type="entry name" value="TOPO_IA_2"/>
    <property type="match status" value="1"/>
</dbReference>
<feature type="active site" description="O-(5'-phospho-DNA)-tyrosine intermediate" evidence="8">
    <location>
        <position position="344"/>
    </location>
</feature>
<dbReference type="InterPro" id="IPR034149">
    <property type="entry name" value="TOPRIM_TopoI"/>
</dbReference>
<keyword evidence="3" id="KW-0479">Metal-binding</keyword>
<dbReference type="Gene3D" id="2.70.20.10">
    <property type="entry name" value="Topoisomerase I, domain 3"/>
    <property type="match status" value="1"/>
</dbReference>
<dbReference type="InterPro" id="IPR013826">
    <property type="entry name" value="Topo_IA_cen_sub3"/>
</dbReference>
<evidence type="ECO:0000313" key="12">
    <source>
        <dbReference type="EMBL" id="BBX84940.1"/>
    </source>
</evidence>
<dbReference type="EC" id="5.6.2.1" evidence="8"/>
<dbReference type="NCBIfam" id="TIGR01051">
    <property type="entry name" value="topA_bact"/>
    <property type="match status" value="1"/>
</dbReference>
<dbReference type="InterPro" id="IPR013825">
    <property type="entry name" value="Topo_IA_cen_sub2"/>
</dbReference>
<evidence type="ECO:0000256" key="4">
    <source>
        <dbReference type="ARBA" id="ARBA00022842"/>
    </source>
</evidence>
<comment type="subunit">
    <text evidence="8">Monomer.</text>
</comment>
<gene>
    <name evidence="8 12" type="primary">topA</name>
    <name evidence="12" type="ORF">MAUB_28130</name>
</gene>
<comment type="function">
    <text evidence="8">Releases the supercoiling and torsional tension of DNA, which is introduced during the DNA replication and transcription, by transiently cleaving and rejoining one strand of the DNA duplex. Introduces a single-strand break via transesterification at a target site in duplex DNA. The scissile phosphodiester is attacked by the catalytic tyrosine of the enzyme, resulting in the formation of a DNA-(5'-phosphotyrosyl)-enzyme intermediate and the expulsion of a 3'-OH DNA strand. The free DNA strand then undergoes passage around the unbroken strand, thus removing DNA supercoils. Finally, in the religation step, the DNA 3'-OH attacks the covalent intermediate to expel the active-site tyrosine and restore the DNA phosphodiester backbone.</text>
</comment>
<keyword evidence="5 8" id="KW-0799">Topoisomerase</keyword>
<keyword evidence="13" id="KW-1185">Reference proteome</keyword>
<feature type="domain" description="Toprim" evidence="10">
    <location>
        <begin position="20"/>
        <end position="144"/>
    </location>
</feature>
<feature type="region of interest" description="Interaction with DNA" evidence="8">
    <location>
        <begin position="193"/>
        <end position="198"/>
    </location>
</feature>
<dbReference type="InterPro" id="IPR023405">
    <property type="entry name" value="Topo_IA_core_domain"/>
</dbReference>
<feature type="site" description="Interaction with DNA" evidence="8">
    <location>
        <position position="346"/>
    </location>
</feature>
<dbReference type="Gene3D" id="1.10.460.10">
    <property type="entry name" value="Topoisomerase I, domain 2"/>
    <property type="match status" value="1"/>
</dbReference>
<feature type="compositionally biased region" description="Basic residues" evidence="9">
    <location>
        <begin position="912"/>
        <end position="947"/>
    </location>
</feature>
<dbReference type="Gene3D" id="3.40.50.140">
    <property type="match status" value="1"/>
</dbReference>
<reference evidence="12 13" key="1">
    <citation type="journal article" date="2019" name="Emerg. Microbes Infect.">
        <title>Comprehensive subspecies identification of 175 nontuberculous mycobacteria species based on 7547 genomic profiles.</title>
        <authorList>
            <person name="Matsumoto Y."/>
            <person name="Kinjo T."/>
            <person name="Motooka D."/>
            <person name="Nabeya D."/>
            <person name="Jung N."/>
            <person name="Uechi K."/>
            <person name="Horii T."/>
            <person name="Iida T."/>
            <person name="Fujita J."/>
            <person name="Nakamura S."/>
        </authorList>
    </citation>
    <scope>NUCLEOTIDE SEQUENCE [LARGE SCALE GENOMIC DNA]</scope>
    <source>
        <strain evidence="12 13">JCM 15296</strain>
    </source>
</reference>
<feature type="site" description="Interaction with DNA" evidence="8">
    <location>
        <position position="547"/>
    </location>
</feature>
<evidence type="ECO:0000256" key="8">
    <source>
        <dbReference type="HAMAP-Rule" id="MF_00952"/>
    </source>
</evidence>
<feature type="site" description="Interaction with DNA" evidence="8">
    <location>
        <position position="169"/>
    </location>
</feature>
<dbReference type="SUPFAM" id="SSF56712">
    <property type="entry name" value="Prokaryotic type I DNA topoisomerase"/>
    <property type="match status" value="1"/>
</dbReference>
<organism evidence="12 13">
    <name type="scientific">Mycolicibacterium aubagnense</name>
    <dbReference type="NCBI Taxonomy" id="319707"/>
    <lineage>
        <taxon>Bacteria</taxon>
        <taxon>Bacillati</taxon>
        <taxon>Actinomycetota</taxon>
        <taxon>Actinomycetes</taxon>
        <taxon>Mycobacteriales</taxon>
        <taxon>Mycobacteriaceae</taxon>
        <taxon>Mycolicibacterium</taxon>
    </lineage>
</organism>
<dbReference type="InterPro" id="IPR013824">
    <property type="entry name" value="Topo_IA_cen_sub1"/>
</dbReference>
<dbReference type="Pfam" id="PF01131">
    <property type="entry name" value="Topoisom_bac"/>
    <property type="match status" value="1"/>
</dbReference>
<accession>A0ABM7IE70</accession>
<dbReference type="SMART" id="SM00437">
    <property type="entry name" value="TOP1Ac"/>
    <property type="match status" value="1"/>
</dbReference>
<evidence type="ECO:0000256" key="1">
    <source>
        <dbReference type="ARBA" id="ARBA00000213"/>
    </source>
</evidence>
<dbReference type="HAMAP" id="MF_00952">
    <property type="entry name" value="Topoisom_1_prok"/>
    <property type="match status" value="1"/>
</dbReference>
<dbReference type="PROSITE" id="PS50880">
    <property type="entry name" value="TOPRIM"/>
    <property type="match status" value="1"/>
</dbReference>
<feature type="site" description="Interaction with DNA" evidence="8">
    <location>
        <position position="170"/>
    </location>
</feature>
<evidence type="ECO:0000256" key="5">
    <source>
        <dbReference type="ARBA" id="ARBA00023029"/>
    </source>
</evidence>
<dbReference type="Pfam" id="PF01751">
    <property type="entry name" value="Toprim"/>
    <property type="match status" value="1"/>
</dbReference>
<evidence type="ECO:0000313" key="13">
    <source>
        <dbReference type="Proteomes" id="UP000465609"/>
    </source>
</evidence>
<evidence type="ECO:0000256" key="7">
    <source>
        <dbReference type="ARBA" id="ARBA00023235"/>
    </source>
</evidence>
<dbReference type="PANTHER" id="PTHR42785">
    <property type="entry name" value="DNA TOPOISOMERASE, TYPE IA, CORE"/>
    <property type="match status" value="1"/>
</dbReference>
<dbReference type="PANTHER" id="PTHR42785:SF1">
    <property type="entry name" value="DNA TOPOISOMERASE"/>
    <property type="match status" value="1"/>
</dbReference>
<evidence type="ECO:0000259" key="10">
    <source>
        <dbReference type="PROSITE" id="PS50880"/>
    </source>
</evidence>